<accession>T0Z7F3</accession>
<protein>
    <submittedName>
        <fullName evidence="1">Rhodopirellula transposase family protein</fullName>
    </submittedName>
</protein>
<feature type="non-terminal residue" evidence="1">
    <location>
        <position position="1"/>
    </location>
</feature>
<evidence type="ECO:0000313" key="1">
    <source>
        <dbReference type="EMBL" id="EQD40057.1"/>
    </source>
</evidence>
<comment type="caution">
    <text evidence="1">The sequence shown here is derived from an EMBL/GenBank/DDBJ whole genome shotgun (WGS) entry which is preliminary data.</text>
</comment>
<dbReference type="EMBL" id="AUZX01012205">
    <property type="protein sequence ID" value="EQD40057.1"/>
    <property type="molecule type" value="Genomic_DNA"/>
</dbReference>
<reference evidence="1" key="2">
    <citation type="journal article" date="2014" name="ISME J.">
        <title>Microbial stratification in low pH oxic and suboxic macroscopic growths along an acid mine drainage.</title>
        <authorList>
            <person name="Mendez-Garcia C."/>
            <person name="Mesa V."/>
            <person name="Sprenger R.R."/>
            <person name="Richter M."/>
            <person name="Diez M.S."/>
            <person name="Solano J."/>
            <person name="Bargiela R."/>
            <person name="Golyshina O.V."/>
            <person name="Manteca A."/>
            <person name="Ramos J.L."/>
            <person name="Gallego J.R."/>
            <person name="Llorente I."/>
            <person name="Martins Dos Santos V.A."/>
            <person name="Jensen O.N."/>
            <person name="Pelaez A.I."/>
            <person name="Sanchez J."/>
            <person name="Ferrer M."/>
        </authorList>
    </citation>
    <scope>NUCLEOTIDE SEQUENCE</scope>
</reference>
<name>T0Z7F3_9ZZZZ</name>
<reference evidence="1" key="1">
    <citation type="submission" date="2013-08" db="EMBL/GenBank/DDBJ databases">
        <authorList>
            <person name="Mendez C."/>
            <person name="Richter M."/>
            <person name="Ferrer M."/>
            <person name="Sanchez J."/>
        </authorList>
    </citation>
    <scope>NUCLEOTIDE SEQUENCE</scope>
</reference>
<proteinExistence type="predicted"/>
<dbReference type="AlphaFoldDB" id="T0Z7F3"/>
<sequence>ADLAAQTKEVYDHDFPSDAQGVALPYGIYDARRNAGMVVVGTTCETPLSPSMPSSTGGAAAAANTIPDAAELLILADAGGANSPRARVWLCDLQQKLCNRHGLRVTVCHYPPGASKWNPIEHRLFSQISRNWQGVPLESYETVLNYISTTRTSAGLTVAAKLNSKTYQKGQEVTDEEMKLLSIRRHRTLPEWNYTIKPYNKNRLRKL</sequence>
<organism evidence="1">
    <name type="scientific">mine drainage metagenome</name>
    <dbReference type="NCBI Taxonomy" id="410659"/>
    <lineage>
        <taxon>unclassified sequences</taxon>
        <taxon>metagenomes</taxon>
        <taxon>ecological metagenomes</taxon>
    </lineage>
</organism>
<dbReference type="InterPro" id="IPR011518">
    <property type="entry name" value="Transposase_36"/>
</dbReference>
<dbReference type="Pfam" id="PF07592">
    <property type="entry name" value="DDE_Tnp_ISAZ013"/>
    <property type="match status" value="1"/>
</dbReference>
<gene>
    <name evidence="1" type="ORF">B1A_16608</name>
</gene>
<dbReference type="NCBIfam" id="NF033519">
    <property type="entry name" value="transpos_ISAzo13"/>
    <property type="match status" value="1"/>
</dbReference>